<dbReference type="AlphaFoldDB" id="A0A8J8C4V3"/>
<feature type="compositionally biased region" description="Basic and acidic residues" evidence="1">
    <location>
        <begin position="85"/>
        <end position="96"/>
    </location>
</feature>
<keyword evidence="4" id="KW-1185">Reference proteome</keyword>
<sequence>MSEHARTDGFVPFFRQYTKTWQHAVATAALTAFGTLTFINRLFAVVAISVYLLTPAALYVLRSPSEEKAAESDRQPSDANAESAGPDRDRDAESVREGGSPIESSDTGAARGAEPSREPDASSGEPASSRESDPSQEPESPPAWATADVPCEETLHDAVVADGTAYAVGSEGSVLADDGDGWDTVLADGPGAQSNALRGVDAVEGGGVWFAGDSGAVGRLDPESGRHVDLSAPNDDTNNLADVAVAGTPGDETVLLIDGSGRVCRGRYREGETAWEEPVTPGSGSSLASVALRDASAGYACDTNQCVFETDDGGRTFARSGLDGADGTLTDVAADEEGCAVSDDSGVVHRYDGQRWTPERPDEDALWALALDETLWLASGDGGTVYERAADATDWERTPTPATAPLRGVALGRERAVAVGAEGTVVERSRPEPR</sequence>
<feature type="compositionally biased region" description="Basic and acidic residues" evidence="1">
    <location>
        <begin position="67"/>
        <end position="76"/>
    </location>
</feature>
<protein>
    <submittedName>
        <fullName evidence="3">Uncharacterized protein</fullName>
    </submittedName>
</protein>
<gene>
    <name evidence="3" type="ORF">KTS45_17820</name>
</gene>
<dbReference type="InterPro" id="IPR011047">
    <property type="entry name" value="Quinoprotein_ADH-like_sf"/>
</dbReference>
<name>A0A8J8C4V3_9EURY</name>
<keyword evidence="2" id="KW-1133">Transmembrane helix</keyword>
<accession>A0A8J8C4V3</accession>
<feature type="region of interest" description="Disordered" evidence="1">
    <location>
        <begin position="67"/>
        <end position="145"/>
    </location>
</feature>
<organism evidence="3 4">
    <name type="scientific">Haloarcula limicola</name>
    <dbReference type="NCBI Taxonomy" id="1429915"/>
    <lineage>
        <taxon>Archaea</taxon>
        <taxon>Methanobacteriati</taxon>
        <taxon>Methanobacteriota</taxon>
        <taxon>Stenosarchaea group</taxon>
        <taxon>Halobacteria</taxon>
        <taxon>Halobacteriales</taxon>
        <taxon>Haloarculaceae</taxon>
        <taxon>Haloarcula</taxon>
    </lineage>
</organism>
<keyword evidence="2" id="KW-0472">Membrane</keyword>
<feature type="transmembrane region" description="Helical" evidence="2">
    <location>
        <begin position="42"/>
        <end position="61"/>
    </location>
</feature>
<evidence type="ECO:0000313" key="4">
    <source>
        <dbReference type="Proteomes" id="UP000766550"/>
    </source>
</evidence>
<reference evidence="3 4" key="1">
    <citation type="submission" date="2021-06" db="EMBL/GenBank/DDBJ databases">
        <title>New haloarchaea isolates fom saline soil.</title>
        <authorList>
            <person name="Duran-Viseras A."/>
            <person name="Sanchez-Porro C.S."/>
            <person name="Ventosa A."/>
        </authorList>
    </citation>
    <scope>NUCLEOTIDE SEQUENCE [LARGE SCALE GENOMIC DNA]</scope>
    <source>
        <strain evidence="3 4">JCM 183640</strain>
    </source>
</reference>
<evidence type="ECO:0000256" key="2">
    <source>
        <dbReference type="SAM" id="Phobius"/>
    </source>
</evidence>
<dbReference type="RefSeq" id="WP_162318734.1">
    <property type="nucleotide sequence ID" value="NZ_JAHQXF010000003.1"/>
</dbReference>
<dbReference type="OrthoDB" id="320255at2157"/>
<evidence type="ECO:0000256" key="1">
    <source>
        <dbReference type="SAM" id="MobiDB-lite"/>
    </source>
</evidence>
<dbReference type="EMBL" id="JAHQXF010000003">
    <property type="protein sequence ID" value="MBV0926066.1"/>
    <property type="molecule type" value="Genomic_DNA"/>
</dbReference>
<dbReference type="SUPFAM" id="SSF50998">
    <property type="entry name" value="Quinoprotein alcohol dehydrogenase-like"/>
    <property type="match status" value="1"/>
</dbReference>
<proteinExistence type="predicted"/>
<evidence type="ECO:0000313" key="3">
    <source>
        <dbReference type="EMBL" id="MBV0926066.1"/>
    </source>
</evidence>
<comment type="caution">
    <text evidence="3">The sequence shown here is derived from an EMBL/GenBank/DDBJ whole genome shotgun (WGS) entry which is preliminary data.</text>
</comment>
<dbReference type="Proteomes" id="UP000766550">
    <property type="component" value="Unassembled WGS sequence"/>
</dbReference>
<keyword evidence="2" id="KW-0812">Transmembrane</keyword>